<comment type="caution">
    <text evidence="1">The sequence shown here is derived from an EMBL/GenBank/DDBJ whole genome shotgun (WGS) entry which is preliminary data.</text>
</comment>
<dbReference type="AlphaFoldDB" id="A0AA38U6W5"/>
<dbReference type="SUPFAM" id="SSF81653">
    <property type="entry name" value="Calcium ATPase, transduction domain A"/>
    <property type="match status" value="1"/>
</dbReference>
<dbReference type="GO" id="GO:0140326">
    <property type="term" value="F:ATPase-coupled intramembrane lipid transporter activity"/>
    <property type="evidence" value="ECO:0007669"/>
    <property type="project" value="TreeGrafter"/>
</dbReference>
<protein>
    <submittedName>
        <fullName evidence="1">Uncharacterized protein</fullName>
    </submittedName>
</protein>
<evidence type="ECO:0000313" key="2">
    <source>
        <dbReference type="Proteomes" id="UP001172457"/>
    </source>
</evidence>
<evidence type="ECO:0000313" key="1">
    <source>
        <dbReference type="EMBL" id="KAJ9568286.1"/>
    </source>
</evidence>
<organism evidence="1 2">
    <name type="scientific">Centaurea solstitialis</name>
    <name type="common">yellow star-thistle</name>
    <dbReference type="NCBI Taxonomy" id="347529"/>
    <lineage>
        <taxon>Eukaryota</taxon>
        <taxon>Viridiplantae</taxon>
        <taxon>Streptophyta</taxon>
        <taxon>Embryophyta</taxon>
        <taxon>Tracheophyta</taxon>
        <taxon>Spermatophyta</taxon>
        <taxon>Magnoliopsida</taxon>
        <taxon>eudicotyledons</taxon>
        <taxon>Gunneridae</taxon>
        <taxon>Pentapetalae</taxon>
        <taxon>asterids</taxon>
        <taxon>campanulids</taxon>
        <taxon>Asterales</taxon>
        <taxon>Asteraceae</taxon>
        <taxon>Carduoideae</taxon>
        <taxon>Cardueae</taxon>
        <taxon>Centaureinae</taxon>
        <taxon>Centaurea</taxon>
    </lineage>
</organism>
<keyword evidence="2" id="KW-1185">Reference proteome</keyword>
<reference evidence="1" key="1">
    <citation type="submission" date="2023-03" db="EMBL/GenBank/DDBJ databases">
        <title>Chromosome-scale reference genome and RAD-based genetic map of yellow starthistle (Centaurea solstitialis) reveal putative structural variation and QTLs associated with invader traits.</title>
        <authorList>
            <person name="Reatini B."/>
            <person name="Cang F.A."/>
            <person name="Jiang Q."/>
            <person name="Mckibben M.T.W."/>
            <person name="Barker M.S."/>
            <person name="Rieseberg L.H."/>
            <person name="Dlugosch K.M."/>
        </authorList>
    </citation>
    <scope>NUCLEOTIDE SEQUENCE</scope>
    <source>
        <strain evidence="1">CAN-66</strain>
        <tissue evidence="1">Leaf</tissue>
    </source>
</reference>
<dbReference type="Proteomes" id="UP001172457">
    <property type="component" value="Chromosome 1"/>
</dbReference>
<dbReference type="GO" id="GO:0045332">
    <property type="term" value="P:phospholipid translocation"/>
    <property type="evidence" value="ECO:0007669"/>
    <property type="project" value="TreeGrafter"/>
</dbReference>
<sequence length="207" mass="24051">MEHIEAKKTFLNPPELYLSHRSLILTYNHHCTSGLRDGAQHRERAVENWHRFTQDVKVNARKVMVHGGDGVFVPKPWMKVEVGDVVKVEKDHFFLVIYSCYPLDGVCYVETINLDRETNLKVKRCLEVTLPLDNDQPFKCEDPNPNLYTFVGNFEYNSQTHPLDPTHILLRDSKLRNTVMCTGWSYSPAMNQSHAKCHQIAFKKEHD</sequence>
<accession>A0AA38U6W5</accession>
<dbReference type="GO" id="GO:0005886">
    <property type="term" value="C:plasma membrane"/>
    <property type="evidence" value="ECO:0007669"/>
    <property type="project" value="TreeGrafter"/>
</dbReference>
<dbReference type="InterPro" id="IPR008250">
    <property type="entry name" value="ATPase_P-typ_transduc_dom_A_sf"/>
</dbReference>
<dbReference type="PANTHER" id="PTHR24092:SF182">
    <property type="entry name" value="PHOSPHOLIPID-TRANSPORTING ATPASE"/>
    <property type="match status" value="1"/>
</dbReference>
<gene>
    <name evidence="1" type="ORF">OSB04_004252</name>
</gene>
<proteinExistence type="predicted"/>
<name>A0AA38U6W5_9ASTR</name>
<dbReference type="EMBL" id="JARYMX010000001">
    <property type="protein sequence ID" value="KAJ9568286.1"/>
    <property type="molecule type" value="Genomic_DNA"/>
</dbReference>
<dbReference type="PANTHER" id="PTHR24092">
    <property type="entry name" value="PROBABLE PHOSPHOLIPID-TRANSPORTING ATPASE"/>
    <property type="match status" value="1"/>
</dbReference>